<keyword evidence="2" id="KW-1185">Reference proteome</keyword>
<organism evidence="1 2">
    <name type="scientific">Persea americana</name>
    <name type="common">Avocado</name>
    <dbReference type="NCBI Taxonomy" id="3435"/>
    <lineage>
        <taxon>Eukaryota</taxon>
        <taxon>Viridiplantae</taxon>
        <taxon>Streptophyta</taxon>
        <taxon>Embryophyta</taxon>
        <taxon>Tracheophyta</taxon>
        <taxon>Spermatophyta</taxon>
        <taxon>Magnoliopsida</taxon>
        <taxon>Magnoliidae</taxon>
        <taxon>Laurales</taxon>
        <taxon>Lauraceae</taxon>
        <taxon>Persea</taxon>
    </lineage>
</organism>
<evidence type="ECO:0000313" key="1">
    <source>
        <dbReference type="EMBL" id="KAJ8641482.1"/>
    </source>
</evidence>
<name>A0ACC2M759_PERAE</name>
<accession>A0ACC2M759</accession>
<protein>
    <submittedName>
        <fullName evidence="1">Uncharacterized protein</fullName>
    </submittedName>
</protein>
<reference evidence="1 2" key="1">
    <citation type="journal article" date="2022" name="Hortic Res">
        <title>A haplotype resolved chromosomal level avocado genome allows analysis of novel avocado genes.</title>
        <authorList>
            <person name="Nath O."/>
            <person name="Fletcher S.J."/>
            <person name="Hayward A."/>
            <person name="Shaw L.M."/>
            <person name="Masouleh A.K."/>
            <person name="Furtado A."/>
            <person name="Henry R.J."/>
            <person name="Mitter N."/>
        </authorList>
    </citation>
    <scope>NUCLEOTIDE SEQUENCE [LARGE SCALE GENOMIC DNA]</scope>
    <source>
        <strain evidence="2">cv. Hass</strain>
    </source>
</reference>
<dbReference type="Proteomes" id="UP001234297">
    <property type="component" value="Chromosome 5"/>
</dbReference>
<gene>
    <name evidence="1" type="ORF">MRB53_018176</name>
</gene>
<comment type="caution">
    <text evidence="1">The sequence shown here is derived from an EMBL/GenBank/DDBJ whole genome shotgun (WGS) entry which is preliminary data.</text>
</comment>
<sequence>MYEGGTVRINLDWIRISAGGEKLDAVIGGAEEEELSSFEPGAFKMMEDQDDGSGKIATMDLRKWNWKKMCREMQENGVLRGSSPLLPSRWNENHQTLE</sequence>
<dbReference type="EMBL" id="CM056813">
    <property type="protein sequence ID" value="KAJ8641482.1"/>
    <property type="molecule type" value="Genomic_DNA"/>
</dbReference>
<proteinExistence type="predicted"/>
<evidence type="ECO:0000313" key="2">
    <source>
        <dbReference type="Proteomes" id="UP001234297"/>
    </source>
</evidence>